<keyword evidence="1" id="KW-0812">Transmembrane</keyword>
<evidence type="ECO:0000313" key="3">
    <source>
        <dbReference type="Proteomes" id="UP000318384"/>
    </source>
</evidence>
<feature type="transmembrane region" description="Helical" evidence="1">
    <location>
        <begin position="113"/>
        <end position="134"/>
    </location>
</feature>
<sequence length="175" mass="20124">MSKKKPFSFFKGYSYSFEDDGRNIEVWCSAFSGLEKVFVDGTLVSSKRNISTQSSNKFHIGEDSYSTTLKVVSLFKGPFLCTLSKNGKDIKRQKLVFHSLKDNSGTIPHWLRFLFYLLFYVTLFLAFAVAKVYLHLPQESYIDFLFSLVVVASIFLSYRIVKDGSKFEIVDEEII</sequence>
<accession>A0A517X2Y3</accession>
<feature type="transmembrane region" description="Helical" evidence="1">
    <location>
        <begin position="140"/>
        <end position="158"/>
    </location>
</feature>
<evidence type="ECO:0000313" key="2">
    <source>
        <dbReference type="EMBL" id="QDU11865.1"/>
    </source>
</evidence>
<dbReference type="Proteomes" id="UP000318384">
    <property type="component" value="Chromosome"/>
</dbReference>
<name>A0A517X2Y3_9PLAN</name>
<proteinExistence type="predicted"/>
<protein>
    <submittedName>
        <fullName evidence="2">Uncharacterized protein</fullName>
    </submittedName>
</protein>
<keyword evidence="1" id="KW-1133">Transmembrane helix</keyword>
<gene>
    <name evidence="2" type="ORF">V202x_52900</name>
</gene>
<keyword evidence="3" id="KW-1185">Reference proteome</keyword>
<dbReference type="OrthoDB" id="6228646at2"/>
<dbReference type="EMBL" id="CP037422">
    <property type="protein sequence ID" value="QDU11865.1"/>
    <property type="molecule type" value="Genomic_DNA"/>
</dbReference>
<dbReference type="AlphaFoldDB" id="A0A517X2Y3"/>
<dbReference type="RefSeq" id="WP_145179617.1">
    <property type="nucleotide sequence ID" value="NZ_CP037422.1"/>
</dbReference>
<evidence type="ECO:0000256" key="1">
    <source>
        <dbReference type="SAM" id="Phobius"/>
    </source>
</evidence>
<reference evidence="2 3" key="1">
    <citation type="submission" date="2019-03" db="EMBL/GenBank/DDBJ databases">
        <title>Deep-cultivation of Planctomycetes and their phenomic and genomic characterization uncovers novel biology.</title>
        <authorList>
            <person name="Wiegand S."/>
            <person name="Jogler M."/>
            <person name="Boedeker C."/>
            <person name="Pinto D."/>
            <person name="Vollmers J."/>
            <person name="Rivas-Marin E."/>
            <person name="Kohn T."/>
            <person name="Peeters S.H."/>
            <person name="Heuer A."/>
            <person name="Rast P."/>
            <person name="Oberbeckmann S."/>
            <person name="Bunk B."/>
            <person name="Jeske O."/>
            <person name="Meyerdierks A."/>
            <person name="Storesund J.E."/>
            <person name="Kallscheuer N."/>
            <person name="Luecker S."/>
            <person name="Lage O.M."/>
            <person name="Pohl T."/>
            <person name="Merkel B.J."/>
            <person name="Hornburger P."/>
            <person name="Mueller R.-W."/>
            <person name="Bruemmer F."/>
            <person name="Labrenz M."/>
            <person name="Spormann A.M."/>
            <person name="Op den Camp H."/>
            <person name="Overmann J."/>
            <person name="Amann R."/>
            <person name="Jetten M.S.M."/>
            <person name="Mascher T."/>
            <person name="Medema M.H."/>
            <person name="Devos D.P."/>
            <person name="Kaster A.-K."/>
            <person name="Ovreas L."/>
            <person name="Rohde M."/>
            <person name="Galperin M.Y."/>
            <person name="Jogler C."/>
        </authorList>
    </citation>
    <scope>NUCLEOTIDE SEQUENCE [LARGE SCALE GENOMIC DNA]</scope>
    <source>
        <strain evidence="2 3">V202</strain>
    </source>
</reference>
<organism evidence="2 3">
    <name type="scientific">Gimesia aquarii</name>
    <dbReference type="NCBI Taxonomy" id="2527964"/>
    <lineage>
        <taxon>Bacteria</taxon>
        <taxon>Pseudomonadati</taxon>
        <taxon>Planctomycetota</taxon>
        <taxon>Planctomycetia</taxon>
        <taxon>Planctomycetales</taxon>
        <taxon>Planctomycetaceae</taxon>
        <taxon>Gimesia</taxon>
    </lineage>
</organism>
<keyword evidence="1" id="KW-0472">Membrane</keyword>